<dbReference type="PANTHER" id="PTHR14918:SF3">
    <property type="entry name" value="KICSTOR COMPLEX PROTEIN SZT2"/>
    <property type="match status" value="1"/>
</dbReference>
<reference evidence="3" key="1">
    <citation type="submission" date="2024-04" db="EMBL/GenBank/DDBJ databases">
        <title>Salinicola lusitanus LLJ914,a marine bacterium isolated from the Okinawa Trough.</title>
        <authorList>
            <person name="Li J."/>
        </authorList>
    </citation>
    <scope>NUCLEOTIDE SEQUENCE [LARGE SCALE GENOMIC DNA]</scope>
</reference>
<dbReference type="GO" id="GO:0005777">
    <property type="term" value="C:peroxisome"/>
    <property type="evidence" value="ECO:0007669"/>
    <property type="project" value="InterPro"/>
</dbReference>
<comment type="caution">
    <text evidence="2">The sequence shown here is derived from an EMBL/GenBank/DDBJ whole genome shotgun (WGS) entry which is preliminary data.</text>
</comment>
<proteinExistence type="predicted"/>
<evidence type="ECO:0000313" key="2">
    <source>
        <dbReference type="EMBL" id="KAK7921784.1"/>
    </source>
</evidence>
<accession>A0AAW0P9H2</accession>
<evidence type="ECO:0000256" key="1">
    <source>
        <dbReference type="SAM" id="MobiDB-lite"/>
    </source>
</evidence>
<gene>
    <name evidence="2" type="ORF">WMY93_008686</name>
</gene>
<dbReference type="PANTHER" id="PTHR14918">
    <property type="entry name" value="KICSTOR COMPLEX PROTEIN SZT2"/>
    <property type="match status" value="1"/>
</dbReference>
<evidence type="ECO:0000313" key="3">
    <source>
        <dbReference type="Proteomes" id="UP001460270"/>
    </source>
</evidence>
<dbReference type="EMBL" id="JBBPFD010000006">
    <property type="protein sequence ID" value="KAK7921784.1"/>
    <property type="molecule type" value="Genomic_DNA"/>
</dbReference>
<sequence length="386" mass="43420">MCVCLRLQNVKSSPTSATSLHCNVKKRHRSNDSSASGRDRSYSTDSGDMLPSRLRDEPWLQDVSCSFLQLYVQYLQSMGFILVQVRPQSPARSIARSRAAMLSSMSSEGRMSFSYVKQKNFSFSNYTLSPPAGTAWGIVLMELAFQGCYFCVKQYALECSRIPMGQSVNSQGSLLAKPRAKPYPDALPVSDCALSMLFTEECDKVRDLMHVHSFSYDFHLRLCHQYLQGSHMTLRQGYQLTDFLDDFISHHPTFLRNFSISTGIITAHQLYNYITDHAGTYGMKPLRMSRTATSADSKKAPPELHEYALVSLWTRYSGKNTLKYFKQAATKSSEFPSWLAVLAATETSALDPTKTLDYASGLRKRLASSHSVIGCGLYVRKQHNFV</sequence>
<dbReference type="Proteomes" id="UP001460270">
    <property type="component" value="Unassembled WGS sequence"/>
</dbReference>
<name>A0AAW0P9H2_9GOBI</name>
<feature type="region of interest" description="Disordered" evidence="1">
    <location>
        <begin position="15"/>
        <end position="49"/>
    </location>
</feature>
<dbReference type="AlphaFoldDB" id="A0AAW0P9H2"/>
<dbReference type="InterPro" id="IPR033228">
    <property type="entry name" value="SZT2"/>
</dbReference>
<protein>
    <submittedName>
        <fullName evidence="2">Uncharacterized protein</fullName>
    </submittedName>
</protein>
<organism evidence="2 3">
    <name type="scientific">Mugilogobius chulae</name>
    <name type="common">yellowstripe goby</name>
    <dbReference type="NCBI Taxonomy" id="88201"/>
    <lineage>
        <taxon>Eukaryota</taxon>
        <taxon>Metazoa</taxon>
        <taxon>Chordata</taxon>
        <taxon>Craniata</taxon>
        <taxon>Vertebrata</taxon>
        <taxon>Euteleostomi</taxon>
        <taxon>Actinopterygii</taxon>
        <taxon>Neopterygii</taxon>
        <taxon>Teleostei</taxon>
        <taxon>Neoteleostei</taxon>
        <taxon>Acanthomorphata</taxon>
        <taxon>Gobiaria</taxon>
        <taxon>Gobiiformes</taxon>
        <taxon>Gobioidei</taxon>
        <taxon>Gobiidae</taxon>
        <taxon>Gobionellinae</taxon>
        <taxon>Mugilogobius</taxon>
    </lineage>
</organism>
<keyword evidence="3" id="KW-1185">Reference proteome</keyword>